<feature type="signal peptide" evidence="1">
    <location>
        <begin position="1"/>
        <end position="16"/>
    </location>
</feature>
<feature type="chain" id="PRO_5010532601" description="VCBS repeat-containing protein" evidence="1">
    <location>
        <begin position="17"/>
        <end position="162"/>
    </location>
</feature>
<gene>
    <name evidence="2" type="ORF">SAMN05660477_02733</name>
</gene>
<dbReference type="Proteomes" id="UP000191112">
    <property type="component" value="Unassembled WGS sequence"/>
</dbReference>
<keyword evidence="3" id="KW-1185">Reference proteome</keyword>
<sequence>MKIILCLILISGMTSAQQSSKGQNKDSLFKLNIIKGKNNVVITPPRSSDFTFPEDASKADLIKHLDFNADGKKDVLINFGACGTGGCMLGLFLNKSNKLYSLAFFDYLKNPEFIKSKSGQITIKSSQEVEAYNPSKLEVSIYKYDSKTSIYKLVSKKIEVDN</sequence>
<organism evidence="2 3">
    <name type="scientific">Soonwooa buanensis</name>
    <dbReference type="NCBI Taxonomy" id="619805"/>
    <lineage>
        <taxon>Bacteria</taxon>
        <taxon>Pseudomonadati</taxon>
        <taxon>Bacteroidota</taxon>
        <taxon>Flavobacteriia</taxon>
        <taxon>Flavobacteriales</taxon>
        <taxon>Weeksellaceae</taxon>
        <taxon>Chryseobacterium group</taxon>
        <taxon>Soonwooa</taxon>
    </lineage>
</organism>
<dbReference type="RefSeq" id="WP_144038390.1">
    <property type="nucleotide sequence ID" value="NZ_FUYZ01000011.1"/>
</dbReference>
<proteinExistence type="predicted"/>
<evidence type="ECO:0000313" key="2">
    <source>
        <dbReference type="EMBL" id="SKC06274.1"/>
    </source>
</evidence>
<keyword evidence="1" id="KW-0732">Signal</keyword>
<accession>A0A1T5GCZ0</accession>
<name>A0A1T5GCZ0_9FLAO</name>
<dbReference type="STRING" id="619805.SAMN05660477_02733"/>
<dbReference type="OrthoDB" id="7172369at2"/>
<evidence type="ECO:0000313" key="3">
    <source>
        <dbReference type="Proteomes" id="UP000191112"/>
    </source>
</evidence>
<evidence type="ECO:0008006" key="4">
    <source>
        <dbReference type="Google" id="ProtNLM"/>
    </source>
</evidence>
<reference evidence="2 3" key="1">
    <citation type="submission" date="2017-02" db="EMBL/GenBank/DDBJ databases">
        <authorList>
            <person name="Peterson S.W."/>
        </authorList>
    </citation>
    <scope>NUCLEOTIDE SEQUENCE [LARGE SCALE GENOMIC DNA]</scope>
    <source>
        <strain evidence="2 3">DSM 22323</strain>
    </source>
</reference>
<protein>
    <recommendedName>
        <fullName evidence="4">VCBS repeat-containing protein</fullName>
    </recommendedName>
</protein>
<dbReference type="AlphaFoldDB" id="A0A1T5GCZ0"/>
<dbReference type="EMBL" id="FUYZ01000011">
    <property type="protein sequence ID" value="SKC06274.1"/>
    <property type="molecule type" value="Genomic_DNA"/>
</dbReference>
<evidence type="ECO:0000256" key="1">
    <source>
        <dbReference type="SAM" id="SignalP"/>
    </source>
</evidence>